<dbReference type="GO" id="GO:0003700">
    <property type="term" value="F:DNA-binding transcription factor activity"/>
    <property type="evidence" value="ECO:0007669"/>
    <property type="project" value="TreeGrafter"/>
</dbReference>
<dbReference type="Proteomes" id="UP000634647">
    <property type="component" value="Unassembled WGS sequence"/>
</dbReference>
<gene>
    <name evidence="7" type="ORF">GCM10008024_29690</name>
    <name evidence="8" type="ORF">SAMN05444006_11411</name>
</gene>
<evidence type="ECO:0000313" key="8">
    <source>
        <dbReference type="EMBL" id="SDX33579.1"/>
    </source>
</evidence>
<dbReference type="InterPro" id="IPR029016">
    <property type="entry name" value="GAF-like_dom_sf"/>
</dbReference>
<dbReference type="Gene3D" id="3.30.450.40">
    <property type="match status" value="1"/>
</dbReference>
<evidence type="ECO:0000313" key="10">
    <source>
        <dbReference type="Proteomes" id="UP000634647"/>
    </source>
</evidence>
<dbReference type="SUPFAM" id="SSF55781">
    <property type="entry name" value="GAF domain-like"/>
    <property type="match status" value="1"/>
</dbReference>
<sequence>MEKPQALAGGIHAEDGTGHDTHGRATTGGKGGTDGGRGSTKYVGAVENAVAILRFLTHHHGPAGVARIARDCGLNVSTSFNILRTLAKEGLVSFDQESKEYRPALGLLEFSVPLLGTSQTDLIRPRLERLSQTHRALIGLWKVTSFDRIVLVDRVVEGRVVRVDMSLGARLPAFVGAIGRCVAATRDLSEAELRRAFDALRWQKTPSFAEYSADVARARSDGFALDRGNLFQGVDIAASAVRDTEGTARLGLSGIAIAGQLDEGELQALARDLHQTAGALSGLLYGRDAGA</sequence>
<accession>A0AAN5A0R5</accession>
<reference evidence="7" key="1">
    <citation type="journal article" date="2014" name="Int. J. Syst. Evol. Microbiol.">
        <title>Complete genome sequence of Corynebacterium casei LMG S-19264T (=DSM 44701T), isolated from a smear-ripened cheese.</title>
        <authorList>
            <consortium name="US DOE Joint Genome Institute (JGI-PGF)"/>
            <person name="Walter F."/>
            <person name="Albersmeier A."/>
            <person name="Kalinowski J."/>
            <person name="Ruckert C."/>
        </authorList>
    </citation>
    <scope>NUCLEOTIDE SEQUENCE</scope>
    <source>
        <strain evidence="7">CGMCC 1.10859</strain>
    </source>
</reference>
<reference evidence="7" key="3">
    <citation type="submission" date="2023-06" db="EMBL/GenBank/DDBJ databases">
        <authorList>
            <person name="Sun Q."/>
            <person name="Zhou Y."/>
        </authorList>
    </citation>
    <scope>NUCLEOTIDE SEQUENCE</scope>
    <source>
        <strain evidence="7">CGMCC 1.10859</strain>
    </source>
</reference>
<dbReference type="PROSITE" id="PS51078">
    <property type="entry name" value="ICLR_ED"/>
    <property type="match status" value="1"/>
</dbReference>
<keyword evidence="9" id="KW-1185">Reference proteome</keyword>
<dbReference type="AlphaFoldDB" id="A0AAN5A0R5"/>
<keyword evidence="1" id="KW-0805">Transcription regulation</keyword>
<feature type="domain" description="HTH iclR-type" evidence="5">
    <location>
        <begin position="43"/>
        <end position="105"/>
    </location>
</feature>
<dbReference type="Proteomes" id="UP000199541">
    <property type="component" value="Unassembled WGS sequence"/>
</dbReference>
<evidence type="ECO:0000256" key="1">
    <source>
        <dbReference type="ARBA" id="ARBA00023015"/>
    </source>
</evidence>
<evidence type="ECO:0000259" key="5">
    <source>
        <dbReference type="PROSITE" id="PS51077"/>
    </source>
</evidence>
<dbReference type="InterPro" id="IPR050707">
    <property type="entry name" value="HTH_MetabolicPath_Reg"/>
</dbReference>
<dbReference type="InterPro" id="IPR005471">
    <property type="entry name" value="Tscrpt_reg_IclR_N"/>
</dbReference>
<feature type="compositionally biased region" description="Gly residues" evidence="4">
    <location>
        <begin position="26"/>
        <end position="38"/>
    </location>
</feature>
<evidence type="ECO:0000259" key="6">
    <source>
        <dbReference type="PROSITE" id="PS51078"/>
    </source>
</evidence>
<dbReference type="InterPro" id="IPR036388">
    <property type="entry name" value="WH-like_DNA-bd_sf"/>
</dbReference>
<dbReference type="EMBL" id="BNAB01000014">
    <property type="protein sequence ID" value="GHE04049.1"/>
    <property type="molecule type" value="Genomic_DNA"/>
</dbReference>
<dbReference type="Pfam" id="PF09339">
    <property type="entry name" value="HTH_IclR"/>
    <property type="match status" value="1"/>
</dbReference>
<feature type="domain" description="IclR-ED" evidence="6">
    <location>
        <begin position="106"/>
        <end position="286"/>
    </location>
</feature>
<evidence type="ECO:0000256" key="4">
    <source>
        <dbReference type="SAM" id="MobiDB-lite"/>
    </source>
</evidence>
<keyword evidence="2" id="KW-0238">DNA-binding</keyword>
<keyword evidence="3" id="KW-0804">Transcription</keyword>
<reference evidence="8 9" key="2">
    <citation type="submission" date="2016-10" db="EMBL/GenBank/DDBJ databases">
        <authorList>
            <person name="Varghese N."/>
            <person name="Submissions S."/>
        </authorList>
    </citation>
    <scope>NUCLEOTIDE SEQUENCE [LARGE SCALE GENOMIC DNA]</scope>
    <source>
        <strain evidence="8 9">DSM 24802</strain>
    </source>
</reference>
<feature type="region of interest" description="Disordered" evidence="4">
    <location>
        <begin position="1"/>
        <end position="39"/>
    </location>
</feature>
<dbReference type="SUPFAM" id="SSF46785">
    <property type="entry name" value="Winged helix' DNA-binding domain"/>
    <property type="match status" value="1"/>
</dbReference>
<dbReference type="InterPro" id="IPR036390">
    <property type="entry name" value="WH_DNA-bd_sf"/>
</dbReference>
<dbReference type="InterPro" id="IPR014757">
    <property type="entry name" value="Tscrpt_reg_IclR_C"/>
</dbReference>
<protein>
    <submittedName>
        <fullName evidence="7 8">Transcriptional regulator</fullName>
    </submittedName>
</protein>
<name>A0AAN5A0R5_9RHOB</name>
<dbReference type="Pfam" id="PF01614">
    <property type="entry name" value="IclR_C"/>
    <property type="match status" value="1"/>
</dbReference>
<dbReference type="PROSITE" id="PS51077">
    <property type="entry name" value="HTH_ICLR"/>
    <property type="match status" value="1"/>
</dbReference>
<organism evidence="7 10">
    <name type="scientific">Allgaiera indica</name>
    <dbReference type="NCBI Taxonomy" id="765699"/>
    <lineage>
        <taxon>Bacteria</taxon>
        <taxon>Pseudomonadati</taxon>
        <taxon>Pseudomonadota</taxon>
        <taxon>Alphaproteobacteria</taxon>
        <taxon>Rhodobacterales</taxon>
        <taxon>Paracoccaceae</taxon>
        <taxon>Allgaiera</taxon>
    </lineage>
</organism>
<dbReference type="Gene3D" id="1.10.10.10">
    <property type="entry name" value="Winged helix-like DNA-binding domain superfamily/Winged helix DNA-binding domain"/>
    <property type="match status" value="1"/>
</dbReference>
<dbReference type="EMBL" id="FNOB01000014">
    <property type="protein sequence ID" value="SDX33579.1"/>
    <property type="molecule type" value="Genomic_DNA"/>
</dbReference>
<dbReference type="GO" id="GO:0003677">
    <property type="term" value="F:DNA binding"/>
    <property type="evidence" value="ECO:0007669"/>
    <property type="project" value="UniProtKB-KW"/>
</dbReference>
<dbReference type="RefSeq" id="WP_051646344.1">
    <property type="nucleotide sequence ID" value="NZ_BNAB01000014.1"/>
</dbReference>
<feature type="compositionally biased region" description="Basic and acidic residues" evidence="4">
    <location>
        <begin position="12"/>
        <end position="23"/>
    </location>
</feature>
<dbReference type="PANTHER" id="PTHR30136:SF24">
    <property type="entry name" value="HTH-TYPE TRANSCRIPTIONAL REPRESSOR ALLR"/>
    <property type="match status" value="1"/>
</dbReference>
<dbReference type="GO" id="GO:0045892">
    <property type="term" value="P:negative regulation of DNA-templated transcription"/>
    <property type="evidence" value="ECO:0007669"/>
    <property type="project" value="TreeGrafter"/>
</dbReference>
<evidence type="ECO:0000256" key="3">
    <source>
        <dbReference type="ARBA" id="ARBA00023163"/>
    </source>
</evidence>
<dbReference type="SMART" id="SM00346">
    <property type="entry name" value="HTH_ICLR"/>
    <property type="match status" value="1"/>
</dbReference>
<comment type="caution">
    <text evidence="7">The sequence shown here is derived from an EMBL/GenBank/DDBJ whole genome shotgun (WGS) entry which is preliminary data.</text>
</comment>
<evidence type="ECO:0000313" key="7">
    <source>
        <dbReference type="EMBL" id="GHE04049.1"/>
    </source>
</evidence>
<evidence type="ECO:0000256" key="2">
    <source>
        <dbReference type="ARBA" id="ARBA00023125"/>
    </source>
</evidence>
<proteinExistence type="predicted"/>
<evidence type="ECO:0000313" key="9">
    <source>
        <dbReference type="Proteomes" id="UP000199541"/>
    </source>
</evidence>
<dbReference type="PANTHER" id="PTHR30136">
    <property type="entry name" value="HELIX-TURN-HELIX TRANSCRIPTIONAL REGULATOR, ICLR FAMILY"/>
    <property type="match status" value="1"/>
</dbReference>